<organism evidence="1 2">
    <name type="scientific">Sphenostylis stenocarpa</name>
    <dbReference type="NCBI Taxonomy" id="92480"/>
    <lineage>
        <taxon>Eukaryota</taxon>
        <taxon>Viridiplantae</taxon>
        <taxon>Streptophyta</taxon>
        <taxon>Embryophyta</taxon>
        <taxon>Tracheophyta</taxon>
        <taxon>Spermatophyta</taxon>
        <taxon>Magnoliopsida</taxon>
        <taxon>eudicotyledons</taxon>
        <taxon>Gunneridae</taxon>
        <taxon>Pentapetalae</taxon>
        <taxon>rosids</taxon>
        <taxon>fabids</taxon>
        <taxon>Fabales</taxon>
        <taxon>Fabaceae</taxon>
        <taxon>Papilionoideae</taxon>
        <taxon>50 kb inversion clade</taxon>
        <taxon>NPAAA clade</taxon>
        <taxon>indigoferoid/millettioid clade</taxon>
        <taxon>Phaseoleae</taxon>
        <taxon>Sphenostylis</taxon>
    </lineage>
</organism>
<protein>
    <submittedName>
        <fullName evidence="1">Uncharacterized protein</fullName>
    </submittedName>
</protein>
<proteinExistence type="predicted"/>
<dbReference type="Proteomes" id="UP001189624">
    <property type="component" value="Chromosome 3"/>
</dbReference>
<sequence length="66" mass="7669">MYPLVCVVDAVAKNHRSDAVCFVGGWIIREEHLVEDLDHGRDLLQAVVLKHNIRTMDESKLRQWLE</sequence>
<keyword evidence="2" id="KW-1185">Reference proteome</keyword>
<dbReference type="AlphaFoldDB" id="A0AA86SXI3"/>
<accession>A0AA86SXI3</accession>
<evidence type="ECO:0000313" key="1">
    <source>
        <dbReference type="EMBL" id="CAJ1942315.1"/>
    </source>
</evidence>
<gene>
    <name evidence="1" type="ORF">AYBTSS11_LOCUS10774</name>
</gene>
<dbReference type="Gramene" id="rna-AYBTSS11_LOCUS10774">
    <property type="protein sequence ID" value="CAJ1942315.1"/>
    <property type="gene ID" value="gene-AYBTSS11_LOCUS10774"/>
</dbReference>
<name>A0AA86SXI3_9FABA</name>
<dbReference type="EMBL" id="OY731400">
    <property type="protein sequence ID" value="CAJ1942315.1"/>
    <property type="molecule type" value="Genomic_DNA"/>
</dbReference>
<reference evidence="1" key="1">
    <citation type="submission" date="2023-10" db="EMBL/GenBank/DDBJ databases">
        <authorList>
            <person name="Domelevo Entfellner J.-B."/>
        </authorList>
    </citation>
    <scope>NUCLEOTIDE SEQUENCE</scope>
</reference>
<evidence type="ECO:0000313" key="2">
    <source>
        <dbReference type="Proteomes" id="UP001189624"/>
    </source>
</evidence>